<dbReference type="Pfam" id="PF06484">
    <property type="entry name" value="Ten_N"/>
    <property type="match status" value="1"/>
</dbReference>
<dbReference type="GO" id="GO:0007165">
    <property type="term" value="P:signal transduction"/>
    <property type="evidence" value="ECO:0007669"/>
    <property type="project" value="InterPro"/>
</dbReference>
<dbReference type="GO" id="GO:0016020">
    <property type="term" value="C:membrane"/>
    <property type="evidence" value="ECO:0007669"/>
    <property type="project" value="InterPro"/>
</dbReference>
<feature type="region of interest" description="Disordered" evidence="1">
    <location>
        <begin position="54"/>
        <end position="74"/>
    </location>
</feature>
<accession>A0AAE0QKW2</accession>
<feature type="compositionally biased region" description="Basic residues" evidence="1">
    <location>
        <begin position="1"/>
        <end position="18"/>
    </location>
</feature>
<comment type="caution">
    <text evidence="3">The sequence shown here is derived from an EMBL/GenBank/DDBJ whole genome shotgun (WGS) entry which is preliminary data.</text>
</comment>
<evidence type="ECO:0000313" key="4">
    <source>
        <dbReference type="Proteomes" id="UP001274896"/>
    </source>
</evidence>
<feature type="region of interest" description="Disordered" evidence="1">
    <location>
        <begin position="1"/>
        <end position="42"/>
    </location>
</feature>
<sequence>MDMKEKRQRSLTRARCRKEPHYATSSTDADELHLNPQKRYSSSETIKAYEQEARMHYGPEPVEYVGQEDAEENE</sequence>
<dbReference type="AlphaFoldDB" id="A0AAE0QKW2"/>
<dbReference type="Proteomes" id="UP001274896">
    <property type="component" value="Unassembled WGS sequence"/>
</dbReference>
<proteinExistence type="predicted"/>
<organism evidence="3 4">
    <name type="scientific">Hemibagrus guttatus</name>
    <dbReference type="NCBI Taxonomy" id="175788"/>
    <lineage>
        <taxon>Eukaryota</taxon>
        <taxon>Metazoa</taxon>
        <taxon>Chordata</taxon>
        <taxon>Craniata</taxon>
        <taxon>Vertebrata</taxon>
        <taxon>Euteleostomi</taxon>
        <taxon>Actinopterygii</taxon>
        <taxon>Neopterygii</taxon>
        <taxon>Teleostei</taxon>
        <taxon>Ostariophysi</taxon>
        <taxon>Siluriformes</taxon>
        <taxon>Bagridae</taxon>
        <taxon>Hemibagrus</taxon>
    </lineage>
</organism>
<feature type="domain" description="Teneurin N-terminal" evidence="2">
    <location>
        <begin position="10"/>
        <end position="71"/>
    </location>
</feature>
<keyword evidence="4" id="KW-1185">Reference proteome</keyword>
<evidence type="ECO:0000259" key="2">
    <source>
        <dbReference type="Pfam" id="PF06484"/>
    </source>
</evidence>
<evidence type="ECO:0000256" key="1">
    <source>
        <dbReference type="SAM" id="MobiDB-lite"/>
    </source>
</evidence>
<name>A0AAE0QKW2_9TELE</name>
<gene>
    <name evidence="3" type="ORF">QTP70_017562</name>
</gene>
<dbReference type="InterPro" id="IPR009471">
    <property type="entry name" value="Ten_N"/>
</dbReference>
<evidence type="ECO:0000313" key="3">
    <source>
        <dbReference type="EMBL" id="KAK3524049.1"/>
    </source>
</evidence>
<protein>
    <recommendedName>
        <fullName evidence="2">Teneurin N-terminal domain-containing protein</fullName>
    </recommendedName>
</protein>
<dbReference type="EMBL" id="JAUCMX010000014">
    <property type="protein sequence ID" value="KAK3524049.1"/>
    <property type="molecule type" value="Genomic_DNA"/>
</dbReference>
<reference evidence="3" key="1">
    <citation type="submission" date="2023-06" db="EMBL/GenBank/DDBJ databases">
        <title>Male Hemibagrus guttatus genome.</title>
        <authorList>
            <person name="Bian C."/>
        </authorList>
    </citation>
    <scope>NUCLEOTIDE SEQUENCE</scope>
    <source>
        <strain evidence="3">Male_cb2023</strain>
        <tissue evidence="3">Muscle</tissue>
    </source>
</reference>